<proteinExistence type="predicted"/>
<dbReference type="Proteomes" id="UP000003789">
    <property type="component" value="Unassembled WGS sequence"/>
</dbReference>
<reference evidence="1 2" key="1">
    <citation type="submission" date="2006-03" db="EMBL/GenBank/DDBJ databases">
        <authorList>
            <person name="Bartlett D.H."/>
            <person name="Valle G."/>
            <person name="Lauro F.M."/>
            <person name="Vezzi A."/>
            <person name="Simonato F."/>
            <person name="Eloe E."/>
            <person name="Vitulo N."/>
            <person name="Stratton T.K."/>
            <person name="D'angelo M."/>
            <person name="Ferriera S."/>
            <person name="Johnson J."/>
            <person name="Kravitz S."/>
            <person name="Beeson K."/>
            <person name="Sutton G."/>
            <person name="Rogers Y."/>
            <person name="Friedman R."/>
            <person name="Frazier M."/>
            <person name="Venter J.C."/>
        </authorList>
    </citation>
    <scope>NUCLEOTIDE SEQUENCE [LARGE SCALE GENOMIC DNA]</scope>
    <source>
        <strain evidence="1 2">3TCK</strain>
    </source>
</reference>
<protein>
    <submittedName>
        <fullName evidence="1">Uncharacterized protein</fullName>
    </submittedName>
</protein>
<gene>
    <name evidence="1" type="ORF">P3TCK_08698</name>
</gene>
<organism evidence="1 2">
    <name type="scientific">Photobacterium profundum 3TCK</name>
    <dbReference type="NCBI Taxonomy" id="314280"/>
    <lineage>
        <taxon>Bacteria</taxon>
        <taxon>Pseudomonadati</taxon>
        <taxon>Pseudomonadota</taxon>
        <taxon>Gammaproteobacteria</taxon>
        <taxon>Vibrionales</taxon>
        <taxon>Vibrionaceae</taxon>
        <taxon>Photobacterium</taxon>
    </lineage>
</organism>
<evidence type="ECO:0000313" key="1">
    <source>
        <dbReference type="EMBL" id="EAS40752.1"/>
    </source>
</evidence>
<evidence type="ECO:0000313" key="2">
    <source>
        <dbReference type="Proteomes" id="UP000003789"/>
    </source>
</evidence>
<sequence>MVFDIPSKDDFFAMGDSLLNSAWDNLVALLKDYDEHLDLVCEADFKEQYFQHSKPKLMSSFTLVQQAVEFYLKGRIAEISPYILIANDGRNWPKNASRSDISFLEFRTIDAQDLVKIHNTFASQKLDDGFNTWFNQMRNERNKIIHSVSSKNQIEPSKLAEVILTAHGYFFGSTNWVESRFNYHIKSPSNSLDFISDNEKEGYRYFEVHEEISIVVNALAPSLVRKFFGFNKKSKAMECNFCEEKFEKIEFYDHGRWRQHLVDTLIQSSESKTKFTCFICNNTLEVFEASCIECRETKINVENGQCVWCRE</sequence>
<accession>Q1YWV0</accession>
<dbReference type="HOGENOM" id="CLU_075052_0_0_6"/>
<dbReference type="EMBL" id="AAPH01000048">
    <property type="protein sequence ID" value="EAS40752.1"/>
    <property type="molecule type" value="Genomic_DNA"/>
</dbReference>
<dbReference type="OrthoDB" id="1234180at2"/>
<name>Q1YWV0_9GAMM</name>
<comment type="caution">
    <text evidence="1">The sequence shown here is derived from an EMBL/GenBank/DDBJ whole genome shotgun (WGS) entry which is preliminary data.</text>
</comment>
<dbReference type="AlphaFoldDB" id="Q1YWV0"/>
<dbReference type="RefSeq" id="WP_006229759.1">
    <property type="nucleotide sequence ID" value="NZ_CH724134.1"/>
</dbReference>